<dbReference type="Gene3D" id="3.40.50.720">
    <property type="entry name" value="NAD(P)-binding Rossmann-like Domain"/>
    <property type="match status" value="1"/>
</dbReference>
<dbReference type="SUPFAM" id="SSF51735">
    <property type="entry name" value="NAD(P)-binding Rossmann-fold domains"/>
    <property type="match status" value="1"/>
</dbReference>
<keyword evidence="5" id="KW-0812">Transmembrane</keyword>
<reference evidence="8 9" key="1">
    <citation type="journal article" date="2017" name="Environ. Microbiol.">
        <title>Genome and epigenome of a novel marine Thaumarchaeota strain suggest viral infection, phosphorothioation DNA modification and multiple restriction systems.</title>
        <authorList>
            <person name="Ahlgren N.A."/>
            <person name="Chen Y."/>
            <person name="Needham D.M."/>
            <person name="Parada A.E."/>
            <person name="Sachdeva R."/>
            <person name="Trinh V."/>
            <person name="Chen T."/>
            <person name="Fuhrman J.A."/>
        </authorList>
    </citation>
    <scope>NUCLEOTIDE SEQUENCE [LARGE SCALE GENOMIC DNA]</scope>
    <source>
        <strain evidence="8 9">SPOT01</strain>
    </source>
</reference>
<dbReference type="KEGG" id="nct:NMSP_0168"/>
<keyword evidence="3 8" id="KW-0560">Oxidoreductase</keyword>
<evidence type="ECO:0000256" key="2">
    <source>
        <dbReference type="ARBA" id="ARBA00022833"/>
    </source>
</evidence>
<evidence type="ECO:0000313" key="8">
    <source>
        <dbReference type="EMBL" id="ARS63800.1"/>
    </source>
</evidence>
<dbReference type="AlphaFoldDB" id="A0A2Z2HQR1"/>
<feature type="transmembrane region" description="Helical" evidence="5">
    <location>
        <begin position="163"/>
        <end position="180"/>
    </location>
</feature>
<proteinExistence type="inferred from homology"/>
<dbReference type="PANTHER" id="PTHR43401:SF2">
    <property type="entry name" value="L-THREONINE 3-DEHYDROGENASE"/>
    <property type="match status" value="1"/>
</dbReference>
<evidence type="ECO:0000256" key="3">
    <source>
        <dbReference type="ARBA" id="ARBA00023002"/>
    </source>
</evidence>
<dbReference type="InterPro" id="IPR013154">
    <property type="entry name" value="ADH-like_N"/>
</dbReference>
<evidence type="ECO:0000313" key="9">
    <source>
        <dbReference type="Proteomes" id="UP000249949"/>
    </source>
</evidence>
<name>A0A2Z2HQR1_9ARCH</name>
<dbReference type="Gene3D" id="3.90.180.10">
    <property type="entry name" value="Medium-chain alcohol dehydrogenases, catalytic domain"/>
    <property type="match status" value="1"/>
</dbReference>
<feature type="domain" description="Alcohol dehydrogenase-like C-terminal" evidence="6">
    <location>
        <begin position="172"/>
        <end position="295"/>
    </location>
</feature>
<keyword evidence="5" id="KW-1133">Transmembrane helix</keyword>
<dbReference type="OrthoDB" id="73567at2157"/>
<dbReference type="GO" id="GO:0030554">
    <property type="term" value="F:adenyl nucleotide binding"/>
    <property type="evidence" value="ECO:0007669"/>
    <property type="project" value="UniProtKB-ARBA"/>
</dbReference>
<dbReference type="PANTHER" id="PTHR43401">
    <property type="entry name" value="L-THREONINE 3-DEHYDROGENASE"/>
    <property type="match status" value="1"/>
</dbReference>
<dbReference type="RefSeq" id="WP_086907024.1">
    <property type="nucleotide sequence ID" value="NZ_CP021324.1"/>
</dbReference>
<dbReference type="Pfam" id="PF00107">
    <property type="entry name" value="ADH_zinc_N"/>
    <property type="match status" value="1"/>
</dbReference>
<keyword evidence="5" id="KW-0472">Membrane</keyword>
<evidence type="ECO:0000256" key="5">
    <source>
        <dbReference type="SAM" id="Phobius"/>
    </source>
</evidence>
<comment type="similarity">
    <text evidence="4">Belongs to the zinc-containing alcohol dehydrogenase family.</text>
</comment>
<dbReference type="Pfam" id="PF08240">
    <property type="entry name" value="ADH_N"/>
    <property type="match status" value="1"/>
</dbReference>
<evidence type="ECO:0000256" key="1">
    <source>
        <dbReference type="ARBA" id="ARBA00022723"/>
    </source>
</evidence>
<dbReference type="GO" id="GO:0008743">
    <property type="term" value="F:L-threonine 3-dehydrogenase activity"/>
    <property type="evidence" value="ECO:0007669"/>
    <property type="project" value="UniProtKB-EC"/>
</dbReference>
<protein>
    <submittedName>
        <fullName evidence="8">Putative L-threonine 3-dehydrogenase</fullName>
        <ecNumber evidence="8">1.1.1.103</ecNumber>
    </submittedName>
</protein>
<dbReference type="EC" id="1.1.1.103" evidence="8"/>
<dbReference type="GO" id="GO:0043168">
    <property type="term" value="F:anion binding"/>
    <property type="evidence" value="ECO:0007669"/>
    <property type="project" value="UniProtKB-ARBA"/>
</dbReference>
<dbReference type="EMBL" id="CP021324">
    <property type="protein sequence ID" value="ARS63800.1"/>
    <property type="molecule type" value="Genomic_DNA"/>
</dbReference>
<dbReference type="GeneID" id="32900669"/>
<keyword evidence="2 4" id="KW-0862">Zinc</keyword>
<dbReference type="SUPFAM" id="SSF50129">
    <property type="entry name" value="GroES-like"/>
    <property type="match status" value="1"/>
</dbReference>
<gene>
    <name evidence="8" type="primary">tdh_1</name>
    <name evidence="8" type="ORF">NMSP_0168</name>
</gene>
<evidence type="ECO:0000259" key="6">
    <source>
        <dbReference type="Pfam" id="PF00107"/>
    </source>
</evidence>
<dbReference type="InterPro" id="IPR050129">
    <property type="entry name" value="Zn_alcohol_dh"/>
</dbReference>
<dbReference type="GO" id="GO:0051262">
    <property type="term" value="P:protein tetramerization"/>
    <property type="evidence" value="ECO:0007669"/>
    <property type="project" value="UniProtKB-ARBA"/>
</dbReference>
<organism evidence="8 9">
    <name type="scientific">Candidatus Nitrosomarinus catalinensis</name>
    <dbReference type="NCBI Taxonomy" id="1898749"/>
    <lineage>
        <taxon>Archaea</taxon>
        <taxon>Nitrososphaerota</taxon>
        <taxon>Nitrososphaeria</taxon>
        <taxon>Nitrosopumilales</taxon>
        <taxon>Nitrosopumilaceae</taxon>
        <taxon>Candidatus Nitrosomarinus</taxon>
    </lineage>
</organism>
<dbReference type="InterPro" id="IPR002328">
    <property type="entry name" value="ADH_Zn_CS"/>
</dbReference>
<feature type="domain" description="Alcohol dehydrogenase-like N-terminal" evidence="7">
    <location>
        <begin position="22"/>
        <end position="116"/>
    </location>
</feature>
<sequence>MKVVSIKAKVPVIENHKEETCGEDEIIVKLKACGICGSDIGNIFEKSSKPTHKIGHEISGIVSQIGKKIKDYQIGEKIIINHHCPCENCHYCLHGNETMCEKFTEEINPCGLAEKFKISNWIIQKKGIFKIPEKMSFNEATLIEPLACCLRAWKKIHVQRNDSIMIFGFGLIGIFHSIIAKQNGLKTTIVDNDDFRKKFGKNEKLGKNFLNFKNTEFKKYNEKIDLCIIANHDITCVNVAVNVLRKGGTILFFGEPRENSIIKLDMSLIYSKEIKIITSYSATNNNFFDAMNFISKNKIKLKKFITHEFKIEDAVKGIKIAKKGKKRIKVIITANK</sequence>
<dbReference type="Proteomes" id="UP000249949">
    <property type="component" value="Chromosome"/>
</dbReference>
<keyword evidence="1 4" id="KW-0479">Metal-binding</keyword>
<dbReference type="GO" id="GO:0008270">
    <property type="term" value="F:zinc ion binding"/>
    <property type="evidence" value="ECO:0007669"/>
    <property type="project" value="InterPro"/>
</dbReference>
<keyword evidence="9" id="KW-1185">Reference proteome</keyword>
<accession>A0A2Z2HQR1</accession>
<comment type="cofactor">
    <cofactor evidence="4">
        <name>Zn(2+)</name>
        <dbReference type="ChEBI" id="CHEBI:29105"/>
    </cofactor>
</comment>
<dbReference type="InterPro" id="IPR013149">
    <property type="entry name" value="ADH-like_C"/>
</dbReference>
<dbReference type="InterPro" id="IPR036291">
    <property type="entry name" value="NAD(P)-bd_dom_sf"/>
</dbReference>
<dbReference type="InterPro" id="IPR011032">
    <property type="entry name" value="GroES-like_sf"/>
</dbReference>
<evidence type="ECO:0000259" key="7">
    <source>
        <dbReference type="Pfam" id="PF08240"/>
    </source>
</evidence>
<dbReference type="PROSITE" id="PS00059">
    <property type="entry name" value="ADH_ZINC"/>
    <property type="match status" value="1"/>
</dbReference>
<evidence type="ECO:0000256" key="4">
    <source>
        <dbReference type="RuleBase" id="RU361277"/>
    </source>
</evidence>